<accession>X1DCS2</accession>
<sequence>MQRVIARADETGRAVDETWVKTMGQVQVAADHLVMSVQDVTQGVTSSADAMTAMMDMFVRQSLDQIGRRERFATKAGIPTKPGETFDVKLLEE</sequence>
<name>X1DCS2_9ZZZZ</name>
<organism evidence="1">
    <name type="scientific">marine sediment metagenome</name>
    <dbReference type="NCBI Taxonomy" id="412755"/>
    <lineage>
        <taxon>unclassified sequences</taxon>
        <taxon>metagenomes</taxon>
        <taxon>ecological metagenomes</taxon>
    </lineage>
</organism>
<comment type="caution">
    <text evidence="1">The sequence shown here is derived from an EMBL/GenBank/DDBJ whole genome shotgun (WGS) entry which is preliminary data.</text>
</comment>
<dbReference type="AlphaFoldDB" id="X1DCS2"/>
<evidence type="ECO:0000313" key="1">
    <source>
        <dbReference type="EMBL" id="GAH17987.1"/>
    </source>
</evidence>
<dbReference type="EMBL" id="BART01033236">
    <property type="protein sequence ID" value="GAH17987.1"/>
    <property type="molecule type" value="Genomic_DNA"/>
</dbReference>
<proteinExistence type="predicted"/>
<reference evidence="1" key="1">
    <citation type="journal article" date="2014" name="Front. Microbiol.">
        <title>High frequency of phylogenetically diverse reductive dehalogenase-homologous genes in deep subseafloor sedimentary metagenomes.</title>
        <authorList>
            <person name="Kawai M."/>
            <person name="Futagami T."/>
            <person name="Toyoda A."/>
            <person name="Takaki Y."/>
            <person name="Nishi S."/>
            <person name="Hori S."/>
            <person name="Arai W."/>
            <person name="Tsubouchi T."/>
            <person name="Morono Y."/>
            <person name="Uchiyama I."/>
            <person name="Ito T."/>
            <person name="Fujiyama A."/>
            <person name="Inagaki F."/>
            <person name="Takami H."/>
        </authorList>
    </citation>
    <scope>NUCLEOTIDE SEQUENCE</scope>
    <source>
        <strain evidence="1">Expedition CK06-06</strain>
    </source>
</reference>
<feature type="non-terminal residue" evidence="1">
    <location>
        <position position="93"/>
    </location>
</feature>
<protein>
    <submittedName>
        <fullName evidence="1">Uncharacterized protein</fullName>
    </submittedName>
</protein>
<gene>
    <name evidence="1" type="ORF">S01H4_57190</name>
</gene>